<dbReference type="Proteomes" id="UP000193689">
    <property type="component" value="Unassembled WGS sequence"/>
</dbReference>
<dbReference type="RefSeq" id="XP_040717951.1">
    <property type="nucleotide sequence ID" value="XM_040859790.1"/>
</dbReference>
<gene>
    <name evidence="1" type="ORF">BCR38DRAFT_426736</name>
</gene>
<dbReference type="AlphaFoldDB" id="A0A1Y2E7B0"/>
<protein>
    <submittedName>
        <fullName evidence="1">Uncharacterized protein</fullName>
    </submittedName>
</protein>
<organism evidence="1 2">
    <name type="scientific">Pseudomassariella vexata</name>
    <dbReference type="NCBI Taxonomy" id="1141098"/>
    <lineage>
        <taxon>Eukaryota</taxon>
        <taxon>Fungi</taxon>
        <taxon>Dikarya</taxon>
        <taxon>Ascomycota</taxon>
        <taxon>Pezizomycotina</taxon>
        <taxon>Sordariomycetes</taxon>
        <taxon>Xylariomycetidae</taxon>
        <taxon>Amphisphaeriales</taxon>
        <taxon>Pseudomassariaceae</taxon>
        <taxon>Pseudomassariella</taxon>
    </lineage>
</organism>
<evidence type="ECO:0000313" key="2">
    <source>
        <dbReference type="Proteomes" id="UP000193689"/>
    </source>
</evidence>
<accession>A0A1Y2E7B0</accession>
<dbReference type="GeneID" id="63776002"/>
<name>A0A1Y2E7B0_9PEZI</name>
<sequence>MTIIPMYALLVSILFTTAMRNFALYRLSLPSGHAVLRCRGQFVTAWRTFHAWTFVMLEEDQRCSYSKTRIPIDDPRLVLYFDNGETSCSLRMKHI</sequence>
<reference evidence="1 2" key="1">
    <citation type="submission" date="2016-07" db="EMBL/GenBank/DDBJ databases">
        <title>Pervasive Adenine N6-methylation of Active Genes in Fungi.</title>
        <authorList>
            <consortium name="DOE Joint Genome Institute"/>
            <person name="Mondo S.J."/>
            <person name="Dannebaum R.O."/>
            <person name="Kuo R.C."/>
            <person name="Labutti K."/>
            <person name="Haridas S."/>
            <person name="Kuo A."/>
            <person name="Salamov A."/>
            <person name="Ahrendt S.R."/>
            <person name="Lipzen A."/>
            <person name="Sullivan W."/>
            <person name="Andreopoulos W.B."/>
            <person name="Clum A."/>
            <person name="Lindquist E."/>
            <person name="Daum C."/>
            <person name="Ramamoorthy G.K."/>
            <person name="Gryganskyi A."/>
            <person name="Culley D."/>
            <person name="Magnuson J.K."/>
            <person name="James T.Y."/>
            <person name="O'Malley M.A."/>
            <person name="Stajich J.E."/>
            <person name="Spatafora J.W."/>
            <person name="Visel A."/>
            <person name="Grigoriev I.V."/>
        </authorList>
    </citation>
    <scope>NUCLEOTIDE SEQUENCE [LARGE SCALE GENOMIC DNA]</scope>
    <source>
        <strain evidence="1 2">CBS 129021</strain>
    </source>
</reference>
<keyword evidence="2" id="KW-1185">Reference proteome</keyword>
<proteinExistence type="predicted"/>
<comment type="caution">
    <text evidence="1">The sequence shown here is derived from an EMBL/GenBank/DDBJ whole genome shotgun (WGS) entry which is preliminary data.</text>
</comment>
<evidence type="ECO:0000313" key="1">
    <source>
        <dbReference type="EMBL" id="ORY67327.1"/>
    </source>
</evidence>
<dbReference type="InParanoid" id="A0A1Y2E7B0"/>
<dbReference type="EMBL" id="MCFJ01000004">
    <property type="protein sequence ID" value="ORY67327.1"/>
    <property type="molecule type" value="Genomic_DNA"/>
</dbReference>